<dbReference type="InterPro" id="IPR016186">
    <property type="entry name" value="C-type_lectin-like/link_sf"/>
</dbReference>
<dbReference type="SMART" id="SM00192">
    <property type="entry name" value="LDLa"/>
    <property type="match status" value="5"/>
</dbReference>
<feature type="disulfide bond" evidence="12">
    <location>
        <begin position="515"/>
        <end position="530"/>
    </location>
</feature>
<dbReference type="InterPro" id="IPR002172">
    <property type="entry name" value="LDrepeatLR_classA_rpt"/>
</dbReference>
<keyword evidence="9 12" id="KW-1015">Disulfide bond</keyword>
<dbReference type="Gene3D" id="3.10.100.10">
    <property type="entry name" value="Mannose-Binding Protein A, subunit A"/>
    <property type="match status" value="1"/>
</dbReference>
<dbReference type="PROSITE" id="PS01209">
    <property type="entry name" value="LDLRA_1"/>
    <property type="match status" value="1"/>
</dbReference>
<keyword evidence="8 13" id="KW-0472">Membrane</keyword>
<feature type="transmembrane region" description="Helical" evidence="13">
    <location>
        <begin position="1256"/>
        <end position="1278"/>
    </location>
</feature>
<dbReference type="EMBL" id="CAJHNH020002885">
    <property type="protein sequence ID" value="CAG5127991.1"/>
    <property type="molecule type" value="Genomic_DNA"/>
</dbReference>
<keyword evidence="11" id="KW-0807">Transducer</keyword>
<dbReference type="PRINTS" id="PR00261">
    <property type="entry name" value="LDLRECEPTOR"/>
</dbReference>
<feature type="transmembrane region" description="Helical" evidence="13">
    <location>
        <begin position="1125"/>
        <end position="1149"/>
    </location>
</feature>
<feature type="transmembrane region" description="Helical" evidence="13">
    <location>
        <begin position="1038"/>
        <end position="1063"/>
    </location>
</feature>
<dbReference type="CDD" id="cd00037">
    <property type="entry name" value="CLECT"/>
    <property type="match status" value="1"/>
</dbReference>
<keyword evidence="4 13" id="KW-0812">Transmembrane</keyword>
<evidence type="ECO:0000259" key="14">
    <source>
        <dbReference type="PROSITE" id="PS50041"/>
    </source>
</evidence>
<dbReference type="SUPFAM" id="SSF81321">
    <property type="entry name" value="Family A G protein-coupled receptor-like"/>
    <property type="match status" value="1"/>
</dbReference>
<dbReference type="Pfam" id="PF00001">
    <property type="entry name" value="7tm_1"/>
    <property type="match status" value="1"/>
</dbReference>
<dbReference type="PROSITE" id="PS00237">
    <property type="entry name" value="G_PROTEIN_RECEP_F1_1"/>
    <property type="match status" value="1"/>
</dbReference>
<accession>A0A8S3ZN16</accession>
<evidence type="ECO:0000259" key="15">
    <source>
        <dbReference type="PROSITE" id="PS50262"/>
    </source>
</evidence>
<evidence type="ECO:0000256" key="4">
    <source>
        <dbReference type="ARBA" id="ARBA00022692"/>
    </source>
</evidence>
<dbReference type="InterPro" id="IPR023415">
    <property type="entry name" value="LDLR_class-A_CS"/>
</dbReference>
<feature type="domain" description="G-protein coupled receptors family 1 profile" evidence="15">
    <location>
        <begin position="1016"/>
        <end position="1276"/>
    </location>
</feature>
<dbReference type="OrthoDB" id="6154043at2759"/>
<evidence type="ECO:0000256" key="1">
    <source>
        <dbReference type="ARBA" id="ARBA00004651"/>
    </source>
</evidence>
<reference evidence="16" key="1">
    <citation type="submission" date="2021-04" db="EMBL/GenBank/DDBJ databases">
        <authorList>
            <consortium name="Molecular Ecology Group"/>
        </authorList>
    </citation>
    <scope>NUCLEOTIDE SEQUENCE</scope>
</reference>
<dbReference type="PROSITE" id="PS50068">
    <property type="entry name" value="LDLRA_2"/>
    <property type="match status" value="3"/>
</dbReference>
<evidence type="ECO:0000256" key="6">
    <source>
        <dbReference type="ARBA" id="ARBA00022989"/>
    </source>
</evidence>
<keyword evidence="3" id="KW-0433">Leucine-rich repeat</keyword>
<feature type="disulfide bond" evidence="12">
    <location>
        <begin position="669"/>
        <end position="681"/>
    </location>
</feature>
<dbReference type="PROSITE" id="PS50262">
    <property type="entry name" value="G_PROTEIN_RECEP_F1_2"/>
    <property type="match status" value="1"/>
</dbReference>
<evidence type="ECO:0000256" key="12">
    <source>
        <dbReference type="PROSITE-ProRule" id="PRU00124"/>
    </source>
</evidence>
<keyword evidence="17" id="KW-1185">Reference proteome</keyword>
<feature type="disulfide bond" evidence="12">
    <location>
        <begin position="676"/>
        <end position="694"/>
    </location>
</feature>
<dbReference type="InterPro" id="IPR001304">
    <property type="entry name" value="C-type_lectin-like"/>
</dbReference>
<dbReference type="InterPro" id="IPR032675">
    <property type="entry name" value="LRR_dom_sf"/>
</dbReference>
<sequence>MDVNDVVLYMSFIFYLTAAHESTQGNFPLQDCKESRILMLSLLDDSIHISWKQQHHLIKKLYSQIRLVKSALWYTASVVDEVSAHTGTKNFTKWFRGNGFVNDTPYMGGYATHLEITRNVSTILELKIGYVEHLFEEISYHDKDKSVGTVFLDGTNFTYEEIRKVSSIVEQRKAADVKIFVVIVGNKLVEEIVFLFDTLVFPDMELVEFEQQILMAICNLCSHNWYTHQHKTSSDMLSCYAIFPFFGFDPWTSQSQSCRNFYSGYLAAIETVEEMQSLRKIAFEVLERLEVDEGFEVSEISFHIGLRRDVSNYAKRFQWETTPGRYHPLLINHWLPGKPSRPFASNDCGVWRFTNIPVNDNYSPKVYANITKLVLDEGWADVYCQERIFSLAICEVALPRQITENIPDPTENDTLKFLKWRNLSYRTNIVSVSANVGNPTFLQFLRDTKRDFPIFDCGEDVGDVRYISYSMVCDLVDHCRNKRDELSCVNPWEIMLEDTLLCTSGQRLPSSDYICDNEKDCRDGSDEDYCMEDNCKSLLCQDGSCLPLQWINDGHFDCFIHDNSNTTCFLSDESPNTKVYLENNASCALVCNRDTCIDESRLSDGVKDCTGSEGPLDETIGALEPASTCRNAFGHFIWAPKCHYIKYRYGGITGCRDMSHLRDCENVQCGHGYVKCYKSYCIPRHYLRDGKADCPSGEDEKLFFTGPCTGKVFACWDSNLCLHPDLVCNVRPDCPHGDDELDCHEFCPKGFRCVAGTVMPSDYNSSVFSKPVLTDLDTRTRYLDLSGVEMETNLLNTFLVNDIPFNLKVLIMSKCNIKRLYIPKLDKNGKKPPPFMIQKLDISYNIFETFSELDYNYHYKYINYLNLSYNLELRLLTDLRFSLLEILDLSFTNISYLNDSVFAALPRLMHLNLSQTLISDFRGLYFGSKRTLQTLDLRGIPAEDIHDYSFHGLKISQALYTDHFEICCPKTKGLIIASHACIASVSGDAISSCFNLLGLSVQRYLLWVVASLAVLGNVTVILYRVIWDRSVLQTGFGVFVTNLGISDFIMGVYLFIIAGADYFCRDSYVLHDKTWRTSVVCKIAGFMACLSCEASTFFVFLITLDRFLVMKFPFGQKKLSKFNKISAVVVSWAASFLLALVPIVFSFDIYSSNAMCLGLPLTNTKAKGWIYSVVVFVIFNFILFLFIAYGQYAIFRAMSENRISKTAGNIPRSRRVEDITVAKQLSLVVLSNFLFWFPVGVMGLMSLGGHGVSSEIYGWTIVLLLPVNSAANPVLYTIPAIMARWEKFKAGD</sequence>
<dbReference type="InterPro" id="IPR017452">
    <property type="entry name" value="GPCR_Rhodpsn_7TM"/>
</dbReference>
<feature type="transmembrane region" description="Helical" evidence="13">
    <location>
        <begin position="1004"/>
        <end position="1026"/>
    </location>
</feature>
<dbReference type="CDD" id="cd00112">
    <property type="entry name" value="LDLa"/>
    <property type="match status" value="3"/>
</dbReference>
<dbReference type="GO" id="GO:0009755">
    <property type="term" value="P:hormone-mediated signaling pathway"/>
    <property type="evidence" value="ECO:0007669"/>
    <property type="project" value="TreeGrafter"/>
</dbReference>
<keyword evidence="7" id="KW-0297">G-protein coupled receptor</keyword>
<evidence type="ECO:0000256" key="10">
    <source>
        <dbReference type="ARBA" id="ARBA00023170"/>
    </source>
</evidence>
<dbReference type="PANTHER" id="PTHR24372:SF77">
    <property type="entry name" value="G-PROTEIN COUPLED RECEPTORS FAMILY 1 PROFILE DOMAIN-CONTAINING PROTEIN"/>
    <property type="match status" value="1"/>
</dbReference>
<evidence type="ECO:0000256" key="13">
    <source>
        <dbReference type="SAM" id="Phobius"/>
    </source>
</evidence>
<evidence type="ECO:0000256" key="5">
    <source>
        <dbReference type="ARBA" id="ARBA00022737"/>
    </source>
</evidence>
<dbReference type="PROSITE" id="PS50041">
    <property type="entry name" value="C_TYPE_LECTIN_2"/>
    <property type="match status" value="1"/>
</dbReference>
<evidence type="ECO:0000256" key="11">
    <source>
        <dbReference type="ARBA" id="ARBA00023224"/>
    </source>
</evidence>
<evidence type="ECO:0008006" key="18">
    <source>
        <dbReference type="Google" id="ProtNLM"/>
    </source>
</evidence>
<comment type="caution">
    <text evidence="16">The sequence shown here is derived from an EMBL/GenBank/DDBJ whole genome shotgun (WGS) entry which is preliminary data.</text>
</comment>
<proteinExistence type="predicted"/>
<dbReference type="InterPro" id="IPR016187">
    <property type="entry name" value="CTDL_fold"/>
</dbReference>
<feature type="transmembrane region" description="Helical" evidence="13">
    <location>
        <begin position="1225"/>
        <end position="1244"/>
    </location>
</feature>
<feature type="transmembrane region" description="Helical" evidence="13">
    <location>
        <begin position="1083"/>
        <end position="1104"/>
    </location>
</feature>
<dbReference type="InterPro" id="IPR000276">
    <property type="entry name" value="GPCR_Rhodpsn"/>
</dbReference>
<organism evidence="16 17">
    <name type="scientific">Candidula unifasciata</name>
    <dbReference type="NCBI Taxonomy" id="100452"/>
    <lineage>
        <taxon>Eukaryota</taxon>
        <taxon>Metazoa</taxon>
        <taxon>Spiralia</taxon>
        <taxon>Lophotrochozoa</taxon>
        <taxon>Mollusca</taxon>
        <taxon>Gastropoda</taxon>
        <taxon>Heterobranchia</taxon>
        <taxon>Euthyneura</taxon>
        <taxon>Panpulmonata</taxon>
        <taxon>Eupulmonata</taxon>
        <taxon>Stylommatophora</taxon>
        <taxon>Helicina</taxon>
        <taxon>Helicoidea</taxon>
        <taxon>Geomitridae</taxon>
        <taxon>Candidula</taxon>
    </lineage>
</organism>
<keyword evidence="10" id="KW-0675">Receptor</keyword>
<dbReference type="Pfam" id="PF00057">
    <property type="entry name" value="Ldl_recept_a"/>
    <property type="match status" value="2"/>
</dbReference>
<dbReference type="SUPFAM" id="SSF56436">
    <property type="entry name" value="C-type lectin-like"/>
    <property type="match status" value="1"/>
</dbReference>
<dbReference type="PANTHER" id="PTHR24372">
    <property type="entry name" value="GLYCOPROTEIN HORMONE RECEPTOR"/>
    <property type="match status" value="1"/>
</dbReference>
<evidence type="ECO:0000256" key="8">
    <source>
        <dbReference type="ARBA" id="ARBA00023136"/>
    </source>
</evidence>
<evidence type="ECO:0000256" key="7">
    <source>
        <dbReference type="ARBA" id="ARBA00023040"/>
    </source>
</evidence>
<dbReference type="Gene3D" id="3.80.10.10">
    <property type="entry name" value="Ribonuclease Inhibitor"/>
    <property type="match status" value="1"/>
</dbReference>
<name>A0A8S3ZN16_9EUPU</name>
<dbReference type="InterPro" id="IPR036055">
    <property type="entry name" value="LDL_receptor-like_sf"/>
</dbReference>
<feature type="domain" description="C-type lectin" evidence="14">
    <location>
        <begin position="239"/>
        <end position="387"/>
    </location>
</feature>
<evidence type="ECO:0000313" key="16">
    <source>
        <dbReference type="EMBL" id="CAG5127991.1"/>
    </source>
</evidence>
<evidence type="ECO:0000256" key="3">
    <source>
        <dbReference type="ARBA" id="ARBA00022614"/>
    </source>
</evidence>
<dbReference type="GO" id="GO:0008528">
    <property type="term" value="F:G protein-coupled peptide receptor activity"/>
    <property type="evidence" value="ECO:0007669"/>
    <property type="project" value="TreeGrafter"/>
</dbReference>
<keyword evidence="5" id="KW-0677">Repeat</keyword>
<evidence type="ECO:0000256" key="9">
    <source>
        <dbReference type="ARBA" id="ARBA00023157"/>
    </source>
</evidence>
<dbReference type="InterPro" id="IPR001611">
    <property type="entry name" value="Leu-rich_rpt"/>
</dbReference>
<gene>
    <name evidence="16" type="ORF">CUNI_LOCUS13549</name>
</gene>
<dbReference type="SMART" id="SM00034">
    <property type="entry name" value="CLECT"/>
    <property type="match status" value="1"/>
</dbReference>
<dbReference type="Proteomes" id="UP000678393">
    <property type="component" value="Unassembled WGS sequence"/>
</dbReference>
<dbReference type="GO" id="GO:0005886">
    <property type="term" value="C:plasma membrane"/>
    <property type="evidence" value="ECO:0007669"/>
    <property type="project" value="UniProtKB-SubCell"/>
</dbReference>
<comment type="caution">
    <text evidence="12">Lacks conserved residue(s) required for the propagation of feature annotation.</text>
</comment>
<dbReference type="Gene3D" id="1.20.1070.10">
    <property type="entry name" value="Rhodopsin 7-helix transmembrane proteins"/>
    <property type="match status" value="1"/>
</dbReference>
<protein>
    <recommendedName>
        <fullName evidence="18">G-protein coupled receptor GRL101</fullName>
    </recommendedName>
</protein>
<evidence type="ECO:0000256" key="2">
    <source>
        <dbReference type="ARBA" id="ARBA00022475"/>
    </source>
</evidence>
<evidence type="ECO:0000313" key="17">
    <source>
        <dbReference type="Proteomes" id="UP000678393"/>
    </source>
</evidence>
<keyword evidence="6 13" id="KW-1133">Transmembrane helix</keyword>
<feature type="disulfide bond" evidence="12">
    <location>
        <begin position="728"/>
        <end position="743"/>
    </location>
</feature>
<dbReference type="GO" id="GO:0007189">
    <property type="term" value="P:adenylate cyclase-activating G protein-coupled receptor signaling pathway"/>
    <property type="evidence" value="ECO:0007669"/>
    <property type="project" value="TreeGrafter"/>
</dbReference>
<dbReference type="SUPFAM" id="SSF57424">
    <property type="entry name" value="LDL receptor-like module"/>
    <property type="match status" value="3"/>
</dbReference>
<feature type="transmembrane region" description="Helical" evidence="13">
    <location>
        <begin position="1169"/>
        <end position="1195"/>
    </location>
</feature>
<comment type="subcellular location">
    <subcellularLocation>
        <location evidence="1">Cell membrane</location>
        <topology evidence="1">Multi-pass membrane protein</topology>
    </subcellularLocation>
</comment>
<dbReference type="Pfam" id="PF13855">
    <property type="entry name" value="LRR_8"/>
    <property type="match status" value="1"/>
</dbReference>
<keyword evidence="2" id="KW-1003">Cell membrane</keyword>
<dbReference type="SUPFAM" id="SSF52058">
    <property type="entry name" value="L domain-like"/>
    <property type="match status" value="1"/>
</dbReference>
<dbReference type="Gene3D" id="4.10.400.10">
    <property type="entry name" value="Low-density Lipoprotein Receptor"/>
    <property type="match status" value="3"/>
</dbReference>